<dbReference type="RefSeq" id="WP_344154189.1">
    <property type="nucleotide sequence ID" value="NZ_BAAAQR010000010.1"/>
</dbReference>
<keyword evidence="2" id="KW-1185">Reference proteome</keyword>
<name>A0ABN2ZZ75_9ACTN</name>
<accession>A0ABN2ZZ75</accession>
<comment type="caution">
    <text evidence="1">The sequence shown here is derived from an EMBL/GenBank/DDBJ whole genome shotgun (WGS) entry which is preliminary data.</text>
</comment>
<evidence type="ECO:0000313" key="2">
    <source>
        <dbReference type="Proteomes" id="UP001501771"/>
    </source>
</evidence>
<organism evidence="1 2">
    <name type="scientific">Nocardioides koreensis</name>
    <dbReference type="NCBI Taxonomy" id="433651"/>
    <lineage>
        <taxon>Bacteria</taxon>
        <taxon>Bacillati</taxon>
        <taxon>Actinomycetota</taxon>
        <taxon>Actinomycetes</taxon>
        <taxon>Propionibacteriales</taxon>
        <taxon>Nocardioidaceae</taxon>
        <taxon>Nocardioides</taxon>
    </lineage>
</organism>
<protein>
    <recommendedName>
        <fullName evidence="3">DUF2795 domain-containing protein</fullName>
    </recommendedName>
</protein>
<evidence type="ECO:0008006" key="3">
    <source>
        <dbReference type="Google" id="ProtNLM"/>
    </source>
</evidence>
<gene>
    <name evidence="1" type="ORF">GCM10009844_31340</name>
</gene>
<dbReference type="Proteomes" id="UP001501771">
    <property type="component" value="Unassembled WGS sequence"/>
</dbReference>
<reference evidence="1 2" key="1">
    <citation type="journal article" date="2019" name="Int. J. Syst. Evol. Microbiol.">
        <title>The Global Catalogue of Microorganisms (GCM) 10K type strain sequencing project: providing services to taxonomists for standard genome sequencing and annotation.</title>
        <authorList>
            <consortium name="The Broad Institute Genomics Platform"/>
            <consortium name="The Broad Institute Genome Sequencing Center for Infectious Disease"/>
            <person name="Wu L."/>
            <person name="Ma J."/>
        </authorList>
    </citation>
    <scope>NUCLEOTIDE SEQUENCE [LARGE SCALE GENOMIC DNA]</scope>
    <source>
        <strain evidence="1 2">JCM 16022</strain>
    </source>
</reference>
<proteinExistence type="predicted"/>
<evidence type="ECO:0000313" key="1">
    <source>
        <dbReference type="EMBL" id="GAA2150426.1"/>
    </source>
</evidence>
<sequence length="72" mass="8232">MANDELDIRGDLLAVLIKKVEEDQYPSATMMDMIEDQLTPDEVSEYARVLLDKVQGDTYPSIDLIRRLTDLC</sequence>
<dbReference type="EMBL" id="BAAAQR010000010">
    <property type="protein sequence ID" value="GAA2150426.1"/>
    <property type="molecule type" value="Genomic_DNA"/>
</dbReference>